<name>A0A8K0PBQ7_LADFU</name>
<dbReference type="EMBL" id="KZ309506">
    <property type="protein sequence ID" value="KAG8239073.1"/>
    <property type="molecule type" value="Genomic_DNA"/>
</dbReference>
<dbReference type="OrthoDB" id="8300637at2759"/>
<accession>A0A8K0PBQ7</accession>
<evidence type="ECO:0000256" key="2">
    <source>
        <dbReference type="SAM" id="Phobius"/>
    </source>
</evidence>
<keyword evidence="2" id="KW-1133">Transmembrane helix</keyword>
<dbReference type="AlphaFoldDB" id="A0A8K0PBQ7"/>
<comment type="caution">
    <text evidence="3">The sequence shown here is derived from an EMBL/GenBank/DDBJ whole genome shotgun (WGS) entry which is preliminary data.</text>
</comment>
<feature type="compositionally biased region" description="Basic and acidic residues" evidence="1">
    <location>
        <begin position="1"/>
        <end position="23"/>
    </location>
</feature>
<keyword evidence="2" id="KW-0472">Membrane</keyword>
<evidence type="ECO:0000256" key="1">
    <source>
        <dbReference type="SAM" id="MobiDB-lite"/>
    </source>
</evidence>
<sequence length="377" mass="42093">MTSDPCERDEPYKPSQLEGDKTKSSVYHDGIFHLRSALARYLSQISHGESALPKRPGEPRLGGSLPVYTQYHRGLSDSVLTGAVPQHCTLRYSLCLPKERREGSSGCGRPLDERSRDRKKRTRKRTKRGTEKEGKLTRPAGDTIHAWRCTSPPLKNPVRPEDDSSVAAALDKEYAKQRLRKEDATKAEIDEWLMSEWNKRWLNGTKAKVLHEIIPSVRQRETMKFEPCRQIVHFLSGMGHTTIICTVSFLYLIGETEGVRGRRFVAAASRYSGSKGVAVAGATGAWDSGGELSSWGPTLRPPASPLVRPVPSPEDRNLVWSKRANAGLIPMLSKYRDCEGTAYRSFWLGKFPARGVRIVTTGITGLWRPSVHSDVTI</sequence>
<feature type="compositionally biased region" description="Basic residues" evidence="1">
    <location>
        <begin position="117"/>
        <end position="127"/>
    </location>
</feature>
<feature type="region of interest" description="Disordered" evidence="1">
    <location>
        <begin position="100"/>
        <end position="162"/>
    </location>
</feature>
<keyword evidence="2" id="KW-0812">Transmembrane</keyword>
<evidence type="ECO:0000313" key="3">
    <source>
        <dbReference type="EMBL" id="KAG8239073.1"/>
    </source>
</evidence>
<organism evidence="3 4">
    <name type="scientific">Ladona fulva</name>
    <name type="common">Scarce chaser dragonfly</name>
    <name type="synonym">Libellula fulva</name>
    <dbReference type="NCBI Taxonomy" id="123851"/>
    <lineage>
        <taxon>Eukaryota</taxon>
        <taxon>Metazoa</taxon>
        <taxon>Ecdysozoa</taxon>
        <taxon>Arthropoda</taxon>
        <taxon>Hexapoda</taxon>
        <taxon>Insecta</taxon>
        <taxon>Pterygota</taxon>
        <taxon>Palaeoptera</taxon>
        <taxon>Odonata</taxon>
        <taxon>Epiprocta</taxon>
        <taxon>Anisoptera</taxon>
        <taxon>Libelluloidea</taxon>
        <taxon>Libellulidae</taxon>
        <taxon>Ladona</taxon>
    </lineage>
</organism>
<dbReference type="Proteomes" id="UP000792457">
    <property type="component" value="Unassembled WGS sequence"/>
</dbReference>
<feature type="region of interest" description="Disordered" evidence="1">
    <location>
        <begin position="1"/>
        <end position="24"/>
    </location>
</feature>
<keyword evidence="4" id="KW-1185">Reference proteome</keyword>
<evidence type="ECO:0000313" key="4">
    <source>
        <dbReference type="Proteomes" id="UP000792457"/>
    </source>
</evidence>
<reference evidence="3" key="1">
    <citation type="submission" date="2013-04" db="EMBL/GenBank/DDBJ databases">
        <authorList>
            <person name="Qu J."/>
            <person name="Murali S.C."/>
            <person name="Bandaranaike D."/>
            <person name="Bellair M."/>
            <person name="Blankenburg K."/>
            <person name="Chao H."/>
            <person name="Dinh H."/>
            <person name="Doddapaneni H."/>
            <person name="Downs B."/>
            <person name="Dugan-Rocha S."/>
            <person name="Elkadiri S."/>
            <person name="Gnanaolivu R.D."/>
            <person name="Hernandez B."/>
            <person name="Javaid M."/>
            <person name="Jayaseelan J.C."/>
            <person name="Lee S."/>
            <person name="Li M."/>
            <person name="Ming W."/>
            <person name="Munidasa M."/>
            <person name="Muniz J."/>
            <person name="Nguyen L."/>
            <person name="Ongeri F."/>
            <person name="Osuji N."/>
            <person name="Pu L.-L."/>
            <person name="Puazo M."/>
            <person name="Qu C."/>
            <person name="Quiroz J."/>
            <person name="Raj R."/>
            <person name="Weissenberger G."/>
            <person name="Xin Y."/>
            <person name="Zou X."/>
            <person name="Han Y."/>
            <person name="Richards S."/>
            <person name="Worley K."/>
            <person name="Muzny D."/>
            <person name="Gibbs R."/>
        </authorList>
    </citation>
    <scope>NUCLEOTIDE SEQUENCE</scope>
    <source>
        <strain evidence="3">Sampled in the wild</strain>
    </source>
</reference>
<protein>
    <submittedName>
        <fullName evidence="3">Uncharacterized protein</fullName>
    </submittedName>
</protein>
<proteinExistence type="predicted"/>
<gene>
    <name evidence="3" type="ORF">J437_LFUL018729</name>
</gene>
<feature type="transmembrane region" description="Helical" evidence="2">
    <location>
        <begin position="231"/>
        <end position="253"/>
    </location>
</feature>
<reference evidence="3" key="2">
    <citation type="submission" date="2017-10" db="EMBL/GenBank/DDBJ databases">
        <title>Ladona fulva Genome sequencing and assembly.</title>
        <authorList>
            <person name="Murali S."/>
            <person name="Richards S."/>
            <person name="Bandaranaike D."/>
            <person name="Bellair M."/>
            <person name="Blankenburg K."/>
            <person name="Chao H."/>
            <person name="Dinh H."/>
            <person name="Doddapaneni H."/>
            <person name="Dugan-Rocha S."/>
            <person name="Elkadiri S."/>
            <person name="Gnanaolivu R."/>
            <person name="Hernandez B."/>
            <person name="Skinner E."/>
            <person name="Javaid M."/>
            <person name="Lee S."/>
            <person name="Li M."/>
            <person name="Ming W."/>
            <person name="Munidasa M."/>
            <person name="Muniz J."/>
            <person name="Nguyen L."/>
            <person name="Hughes D."/>
            <person name="Osuji N."/>
            <person name="Pu L.-L."/>
            <person name="Puazo M."/>
            <person name="Qu C."/>
            <person name="Quiroz J."/>
            <person name="Raj R."/>
            <person name="Weissenberger G."/>
            <person name="Xin Y."/>
            <person name="Zou X."/>
            <person name="Han Y."/>
            <person name="Worley K."/>
            <person name="Muzny D."/>
            <person name="Gibbs R."/>
        </authorList>
    </citation>
    <scope>NUCLEOTIDE SEQUENCE</scope>
    <source>
        <strain evidence="3">Sampled in the wild</strain>
    </source>
</reference>